<evidence type="ECO:0000256" key="4">
    <source>
        <dbReference type="ARBA" id="ARBA00023315"/>
    </source>
</evidence>
<keyword evidence="4 6" id="KW-0012">Acyltransferase</keyword>
<evidence type="ECO:0000256" key="3">
    <source>
        <dbReference type="ARBA" id="ARBA00022679"/>
    </source>
</evidence>
<protein>
    <recommendedName>
        <fullName evidence="5">Probable acetyl-CoA acetyltransferase</fullName>
        <ecNumber evidence="2">2.3.1.9</ecNumber>
    </recommendedName>
</protein>
<dbReference type="SUPFAM" id="SSF53901">
    <property type="entry name" value="Thiolase-like"/>
    <property type="match status" value="2"/>
</dbReference>
<evidence type="ECO:0000256" key="5">
    <source>
        <dbReference type="ARBA" id="ARBA00040529"/>
    </source>
</evidence>
<feature type="domain" description="Thiolase N-terminal" evidence="8">
    <location>
        <begin position="5"/>
        <end position="115"/>
    </location>
</feature>
<evidence type="ECO:0000313" key="11">
    <source>
        <dbReference type="Proteomes" id="UP000254869"/>
    </source>
</evidence>
<dbReference type="GO" id="GO:0006635">
    <property type="term" value="P:fatty acid beta-oxidation"/>
    <property type="evidence" value="ECO:0007669"/>
    <property type="project" value="TreeGrafter"/>
</dbReference>
<dbReference type="GO" id="GO:0003985">
    <property type="term" value="F:acetyl-CoA C-acetyltransferase activity"/>
    <property type="evidence" value="ECO:0007669"/>
    <property type="project" value="UniProtKB-EC"/>
</dbReference>
<evidence type="ECO:0000256" key="2">
    <source>
        <dbReference type="ARBA" id="ARBA00012705"/>
    </source>
</evidence>
<dbReference type="Gene3D" id="3.40.47.10">
    <property type="match status" value="2"/>
</dbReference>
<keyword evidence="3 6" id="KW-0808">Transferase</keyword>
<evidence type="ECO:0000256" key="6">
    <source>
        <dbReference type="RuleBase" id="RU003557"/>
    </source>
</evidence>
<dbReference type="Proteomes" id="UP000254869">
    <property type="component" value="Unassembled WGS sequence"/>
</dbReference>
<dbReference type="EC" id="2.3.1.9" evidence="2"/>
<evidence type="ECO:0000256" key="7">
    <source>
        <dbReference type="SAM" id="MobiDB-lite"/>
    </source>
</evidence>
<feature type="domain" description="Thiolase C-terminal" evidence="9">
    <location>
        <begin position="246"/>
        <end position="363"/>
    </location>
</feature>
<keyword evidence="11" id="KW-1185">Reference proteome</keyword>
<dbReference type="PIRSF" id="PIRSF000429">
    <property type="entry name" value="Ac-CoA_Ac_transf"/>
    <property type="match status" value="1"/>
</dbReference>
<dbReference type="Pfam" id="PF00108">
    <property type="entry name" value="Thiolase_N"/>
    <property type="match status" value="2"/>
</dbReference>
<evidence type="ECO:0000259" key="9">
    <source>
        <dbReference type="Pfam" id="PF02803"/>
    </source>
</evidence>
<dbReference type="InterPro" id="IPR020617">
    <property type="entry name" value="Thiolase_C"/>
</dbReference>
<comment type="similarity">
    <text evidence="1 6">Belongs to the thiolase-like superfamily. Thiolase family.</text>
</comment>
<dbReference type="STRING" id="1210086.GCA_001613105_05201"/>
<dbReference type="EMBL" id="QQBC01000011">
    <property type="protein sequence ID" value="RDI63031.1"/>
    <property type="molecule type" value="Genomic_DNA"/>
</dbReference>
<feature type="compositionally biased region" description="Basic residues" evidence="7">
    <location>
        <begin position="380"/>
        <end position="395"/>
    </location>
</feature>
<dbReference type="InterPro" id="IPR020616">
    <property type="entry name" value="Thiolase_N"/>
</dbReference>
<comment type="caution">
    <text evidence="10">The sequence shown here is derived from an EMBL/GenBank/DDBJ whole genome shotgun (WGS) entry which is preliminary data.</text>
</comment>
<dbReference type="InterPro" id="IPR002155">
    <property type="entry name" value="Thiolase"/>
</dbReference>
<dbReference type="PANTHER" id="PTHR18919">
    <property type="entry name" value="ACETYL-COA C-ACYLTRANSFERASE"/>
    <property type="match status" value="1"/>
</dbReference>
<gene>
    <name evidence="10" type="ORF">DFR76_11147</name>
</gene>
<evidence type="ECO:0000256" key="1">
    <source>
        <dbReference type="ARBA" id="ARBA00010982"/>
    </source>
</evidence>
<accession>A0A370HYN8</accession>
<sequence length="395" mass="41239">MNRAAIVAPVRTPGGFAGGGLSAMTAQRLAATAIAAAVERSGLDGARVDDVVLAGAVTGDPRLARLAARAAGLAGVTPGFDLERRCGSGLYALITAAMMVRTGAAEVVVAAAVDRGSAAEDAAIPPDLADVEQLARRYGITRAEADEFALRSHRKAARAWRQGTFASEIAPVKVIGATRSEWDCATPRLVEHDETVREDMTTRGLTELSPLWPDGVLTPGALGVHGAGAAACLVVSEDRLSDLGLEPLAYLTDWAASSCATPERTPTAAAAVSKLLSRNGFHPSDMDLMEIDEKTAVDVLALLRHLDHPVDNVNVNGGSIALGDPIAATGLRITTTLLHELFRRAATHGLAVTPLSPDTALAALFESAHSDPTTTTPRGARFHTSRTRRLGRHRA</sequence>
<dbReference type="AlphaFoldDB" id="A0A370HYN8"/>
<dbReference type="CDD" id="cd00751">
    <property type="entry name" value="thiolase"/>
    <property type="match status" value="1"/>
</dbReference>
<dbReference type="PANTHER" id="PTHR18919:SF107">
    <property type="entry name" value="ACETYL-COA ACETYLTRANSFERASE, CYTOSOLIC"/>
    <property type="match status" value="1"/>
</dbReference>
<dbReference type="InterPro" id="IPR016039">
    <property type="entry name" value="Thiolase-like"/>
</dbReference>
<organism evidence="10 11">
    <name type="scientific">Nocardia pseudobrasiliensis</name>
    <dbReference type="NCBI Taxonomy" id="45979"/>
    <lineage>
        <taxon>Bacteria</taxon>
        <taxon>Bacillati</taxon>
        <taxon>Actinomycetota</taxon>
        <taxon>Actinomycetes</taxon>
        <taxon>Mycobacteriales</taxon>
        <taxon>Nocardiaceae</taxon>
        <taxon>Nocardia</taxon>
    </lineage>
</organism>
<dbReference type="RefSeq" id="WP_082876214.1">
    <property type="nucleotide sequence ID" value="NZ_QQBC01000011.1"/>
</dbReference>
<feature type="domain" description="Thiolase N-terminal" evidence="8">
    <location>
        <begin position="132"/>
        <end position="238"/>
    </location>
</feature>
<reference evidence="10 11" key="1">
    <citation type="submission" date="2018-07" db="EMBL/GenBank/DDBJ databases">
        <title>Genomic Encyclopedia of Type Strains, Phase IV (KMG-IV): sequencing the most valuable type-strain genomes for metagenomic binning, comparative biology and taxonomic classification.</title>
        <authorList>
            <person name="Goeker M."/>
        </authorList>
    </citation>
    <scope>NUCLEOTIDE SEQUENCE [LARGE SCALE GENOMIC DNA]</scope>
    <source>
        <strain evidence="10 11">DSM 44290</strain>
    </source>
</reference>
<feature type="region of interest" description="Disordered" evidence="7">
    <location>
        <begin position="369"/>
        <end position="395"/>
    </location>
</feature>
<evidence type="ECO:0000313" key="10">
    <source>
        <dbReference type="EMBL" id="RDI63031.1"/>
    </source>
</evidence>
<evidence type="ECO:0000259" key="8">
    <source>
        <dbReference type="Pfam" id="PF00108"/>
    </source>
</evidence>
<proteinExistence type="inferred from homology"/>
<dbReference type="Pfam" id="PF02803">
    <property type="entry name" value="Thiolase_C"/>
    <property type="match status" value="1"/>
</dbReference>
<name>A0A370HYN8_9NOCA</name>